<keyword evidence="8" id="KW-1185">Reference proteome</keyword>
<organism evidence="7 8">
    <name type="scientific">Bemisia tabaci</name>
    <name type="common">Sweetpotato whitefly</name>
    <name type="synonym">Aleurodes tabaci</name>
    <dbReference type="NCBI Taxonomy" id="7038"/>
    <lineage>
        <taxon>Eukaryota</taxon>
        <taxon>Metazoa</taxon>
        <taxon>Ecdysozoa</taxon>
        <taxon>Arthropoda</taxon>
        <taxon>Hexapoda</taxon>
        <taxon>Insecta</taxon>
        <taxon>Pterygota</taxon>
        <taxon>Neoptera</taxon>
        <taxon>Paraneoptera</taxon>
        <taxon>Hemiptera</taxon>
        <taxon>Sternorrhyncha</taxon>
        <taxon>Aleyrodoidea</taxon>
        <taxon>Aleyrodidae</taxon>
        <taxon>Aleyrodinae</taxon>
        <taxon>Bemisia</taxon>
    </lineage>
</organism>
<name>A0A9P0A2V6_BEMTA</name>
<evidence type="ECO:0000256" key="5">
    <source>
        <dbReference type="SAM" id="SignalP"/>
    </source>
</evidence>
<evidence type="ECO:0000259" key="6">
    <source>
        <dbReference type="PROSITE" id="PS50089"/>
    </source>
</evidence>
<accession>A0A9P0A2V6</accession>
<feature type="region of interest" description="Disordered" evidence="4">
    <location>
        <begin position="66"/>
        <end position="106"/>
    </location>
</feature>
<keyword evidence="1 3" id="KW-0479">Metal-binding</keyword>
<dbReference type="PROSITE" id="PS50089">
    <property type="entry name" value="ZF_RING_2"/>
    <property type="match status" value="1"/>
</dbReference>
<dbReference type="Proteomes" id="UP001152759">
    <property type="component" value="Chromosome 10"/>
</dbReference>
<feature type="compositionally biased region" description="Polar residues" evidence="4">
    <location>
        <begin position="363"/>
        <end position="375"/>
    </location>
</feature>
<keyword evidence="5" id="KW-0732">Signal</keyword>
<evidence type="ECO:0000256" key="2">
    <source>
        <dbReference type="ARBA" id="ARBA00022833"/>
    </source>
</evidence>
<dbReference type="Pfam" id="PF13920">
    <property type="entry name" value="zf-C3HC4_3"/>
    <property type="match status" value="1"/>
</dbReference>
<gene>
    <name evidence="7" type="ORF">BEMITA_LOCUS2399</name>
</gene>
<feature type="region of interest" description="Disordered" evidence="4">
    <location>
        <begin position="362"/>
        <end position="385"/>
    </location>
</feature>
<evidence type="ECO:0000313" key="8">
    <source>
        <dbReference type="Proteomes" id="UP001152759"/>
    </source>
</evidence>
<dbReference type="InterPro" id="IPR001841">
    <property type="entry name" value="Znf_RING"/>
</dbReference>
<dbReference type="AlphaFoldDB" id="A0A9P0A2V6"/>
<feature type="compositionally biased region" description="Low complexity" evidence="4">
    <location>
        <begin position="261"/>
        <end position="286"/>
    </location>
</feature>
<protein>
    <recommendedName>
        <fullName evidence="6">RING-type domain-containing protein</fullName>
    </recommendedName>
</protein>
<keyword evidence="1 3" id="KW-0863">Zinc-finger</keyword>
<dbReference type="InterPro" id="IPR013083">
    <property type="entry name" value="Znf_RING/FYVE/PHD"/>
</dbReference>
<dbReference type="SMART" id="SM00184">
    <property type="entry name" value="RING"/>
    <property type="match status" value="1"/>
</dbReference>
<reference evidence="7" key="1">
    <citation type="submission" date="2021-12" db="EMBL/GenBank/DDBJ databases">
        <authorList>
            <person name="King R."/>
        </authorList>
    </citation>
    <scope>NUCLEOTIDE SEQUENCE</scope>
</reference>
<feature type="region of interest" description="Disordered" evidence="4">
    <location>
        <begin position="254"/>
        <end position="302"/>
    </location>
</feature>
<feature type="compositionally biased region" description="Pro residues" evidence="4">
    <location>
        <begin position="128"/>
        <end position="137"/>
    </location>
</feature>
<evidence type="ECO:0000256" key="1">
    <source>
        <dbReference type="ARBA" id="ARBA00022771"/>
    </source>
</evidence>
<sequence length="385" mass="41983">MQLPFLLRVCVLLLINSRLITSRDPGNGLFGRNGRRHHPLQRAISFGEAVSRNWCNVWHAGRMRAEVHEPRRRSDTRDSRTAEADNPRAPRRTRSWPSGNSDRNRLVDQLTSRLPLRALLLASTLTGPTPPALPPQPSSRTASPTPLPPPSPSSRATSPPQSPPRSLPPQSRLAGLRPPLITPPPLQAVLSGPSPGQQASTPRSPTSQMIERVDGLLELYQPEADEPVPSWLRTVLLNMMTDPAERFGASLHSPNMHVHVRPTGSPVSSTVSPTPNRTPRSPNRAPTQPPSPGSKSLSGDESCSDDHPEVCHICAKSKKNTILLPCKHEMCTACTARMATEVGKDFLCPWCRGKVEKVLRKSTGFTPTPDMTTPSAPKLMPQSAP</sequence>
<feature type="chain" id="PRO_5040271030" description="RING-type domain-containing protein" evidence="5">
    <location>
        <begin position="23"/>
        <end position="385"/>
    </location>
</feature>
<feature type="compositionally biased region" description="Basic and acidic residues" evidence="4">
    <location>
        <begin position="66"/>
        <end position="88"/>
    </location>
</feature>
<proteinExistence type="predicted"/>
<feature type="signal peptide" evidence="5">
    <location>
        <begin position="1"/>
        <end position="22"/>
    </location>
</feature>
<evidence type="ECO:0000256" key="3">
    <source>
        <dbReference type="PROSITE-ProRule" id="PRU00175"/>
    </source>
</evidence>
<dbReference type="EMBL" id="OU963871">
    <property type="protein sequence ID" value="CAH0382906.1"/>
    <property type="molecule type" value="Genomic_DNA"/>
</dbReference>
<dbReference type="SUPFAM" id="SSF57850">
    <property type="entry name" value="RING/U-box"/>
    <property type="match status" value="1"/>
</dbReference>
<feature type="domain" description="RING-type" evidence="6">
    <location>
        <begin position="311"/>
        <end position="352"/>
    </location>
</feature>
<dbReference type="KEGG" id="btab:109029805"/>
<evidence type="ECO:0000256" key="4">
    <source>
        <dbReference type="SAM" id="MobiDB-lite"/>
    </source>
</evidence>
<feature type="compositionally biased region" description="Polar residues" evidence="4">
    <location>
        <begin position="194"/>
        <end position="207"/>
    </location>
</feature>
<dbReference type="GO" id="GO:0008270">
    <property type="term" value="F:zinc ion binding"/>
    <property type="evidence" value="ECO:0007669"/>
    <property type="project" value="UniProtKB-KW"/>
</dbReference>
<keyword evidence="2" id="KW-0862">Zinc</keyword>
<feature type="region of interest" description="Disordered" evidence="4">
    <location>
        <begin position="125"/>
        <end position="207"/>
    </location>
</feature>
<evidence type="ECO:0000313" key="7">
    <source>
        <dbReference type="EMBL" id="CAH0382906.1"/>
    </source>
</evidence>
<dbReference type="Gene3D" id="3.30.40.10">
    <property type="entry name" value="Zinc/RING finger domain, C3HC4 (zinc finger)"/>
    <property type="match status" value="1"/>
</dbReference>